<dbReference type="GO" id="GO:0016020">
    <property type="term" value="C:membrane"/>
    <property type="evidence" value="ECO:0007669"/>
    <property type="project" value="InterPro"/>
</dbReference>
<dbReference type="Proteomes" id="UP000290204">
    <property type="component" value="Unassembled WGS sequence"/>
</dbReference>
<dbReference type="PANTHER" id="PTHR24421:SF10">
    <property type="entry name" value="NITRATE_NITRITE SENSOR PROTEIN NARQ"/>
    <property type="match status" value="1"/>
</dbReference>
<dbReference type="InterPro" id="IPR003594">
    <property type="entry name" value="HATPase_dom"/>
</dbReference>
<evidence type="ECO:0000256" key="4">
    <source>
        <dbReference type="ARBA" id="ARBA00022679"/>
    </source>
</evidence>
<gene>
    <name evidence="11" type="ORF">ESA94_09415</name>
</gene>
<sequence length="262" mass="30445">MDTTETTLYSAIVLSATVILTLLLYFGYAVYRGQLKHFRMLTRNLLAEMEVMERERTRIASDLHDELGPLLAMTKIQLEQLQPQTDTEKQRHANAVQNLVTLMHRSGEIARNLTPKVLLTKGLQTALADFVEQFSEVSKMKMKLNYRLVSKPSSFYALQIFRIVQELVYNAVKHSEAENLHIELREYKRKLYLFYTDDGKGIERLKATIDGTRLGLNSLQNRAYLLGGKMKQLQPQIRGTEFLFELPIQIYDERKDPHHRSR</sequence>
<feature type="transmembrane region" description="Helical" evidence="9">
    <location>
        <begin position="6"/>
        <end position="31"/>
    </location>
</feature>
<accession>A0A4Q1CK07</accession>
<evidence type="ECO:0000313" key="11">
    <source>
        <dbReference type="EMBL" id="RXK60672.1"/>
    </source>
</evidence>
<evidence type="ECO:0000256" key="9">
    <source>
        <dbReference type="SAM" id="Phobius"/>
    </source>
</evidence>
<organism evidence="11 12">
    <name type="scientific">Lacibacter luteus</name>
    <dbReference type="NCBI Taxonomy" id="2508719"/>
    <lineage>
        <taxon>Bacteria</taxon>
        <taxon>Pseudomonadati</taxon>
        <taxon>Bacteroidota</taxon>
        <taxon>Chitinophagia</taxon>
        <taxon>Chitinophagales</taxon>
        <taxon>Chitinophagaceae</taxon>
        <taxon>Lacibacter</taxon>
    </lineage>
</organism>
<keyword evidence="4" id="KW-0808">Transferase</keyword>
<proteinExistence type="predicted"/>
<keyword evidence="8" id="KW-0902">Two-component regulatory system</keyword>
<keyword evidence="9" id="KW-1133">Transmembrane helix</keyword>
<protein>
    <recommendedName>
        <fullName evidence="2">histidine kinase</fullName>
        <ecNumber evidence="2">2.7.13.3</ecNumber>
    </recommendedName>
</protein>
<evidence type="ECO:0000256" key="6">
    <source>
        <dbReference type="ARBA" id="ARBA00022777"/>
    </source>
</evidence>
<dbReference type="EMBL" id="SDHW01000002">
    <property type="protein sequence ID" value="RXK60672.1"/>
    <property type="molecule type" value="Genomic_DNA"/>
</dbReference>
<dbReference type="CDD" id="cd16917">
    <property type="entry name" value="HATPase_UhpB-NarQ-NarX-like"/>
    <property type="match status" value="1"/>
</dbReference>
<evidence type="ECO:0000256" key="3">
    <source>
        <dbReference type="ARBA" id="ARBA00022553"/>
    </source>
</evidence>
<evidence type="ECO:0000256" key="1">
    <source>
        <dbReference type="ARBA" id="ARBA00000085"/>
    </source>
</evidence>
<feature type="domain" description="Histidine kinase" evidence="10">
    <location>
        <begin position="58"/>
        <end position="250"/>
    </location>
</feature>
<evidence type="ECO:0000256" key="8">
    <source>
        <dbReference type="ARBA" id="ARBA00023012"/>
    </source>
</evidence>
<dbReference type="PANTHER" id="PTHR24421">
    <property type="entry name" value="NITRATE/NITRITE SENSOR PROTEIN NARX-RELATED"/>
    <property type="match status" value="1"/>
</dbReference>
<dbReference type="InterPro" id="IPR050482">
    <property type="entry name" value="Sensor_HK_TwoCompSys"/>
</dbReference>
<keyword evidence="9" id="KW-0472">Membrane</keyword>
<dbReference type="PROSITE" id="PS50109">
    <property type="entry name" value="HIS_KIN"/>
    <property type="match status" value="1"/>
</dbReference>
<comment type="caution">
    <text evidence="11">The sequence shown here is derived from an EMBL/GenBank/DDBJ whole genome shotgun (WGS) entry which is preliminary data.</text>
</comment>
<dbReference type="SUPFAM" id="SSF55874">
    <property type="entry name" value="ATPase domain of HSP90 chaperone/DNA topoisomerase II/histidine kinase"/>
    <property type="match status" value="1"/>
</dbReference>
<dbReference type="Gene3D" id="1.20.5.1930">
    <property type="match status" value="1"/>
</dbReference>
<comment type="catalytic activity">
    <reaction evidence="1">
        <text>ATP + protein L-histidine = ADP + protein N-phospho-L-histidine.</text>
        <dbReference type="EC" id="2.7.13.3"/>
    </reaction>
</comment>
<keyword evidence="12" id="KW-1185">Reference proteome</keyword>
<name>A0A4Q1CK07_9BACT</name>
<evidence type="ECO:0000259" key="10">
    <source>
        <dbReference type="PROSITE" id="PS50109"/>
    </source>
</evidence>
<dbReference type="Pfam" id="PF07730">
    <property type="entry name" value="HisKA_3"/>
    <property type="match status" value="1"/>
</dbReference>
<dbReference type="GO" id="GO:0000155">
    <property type="term" value="F:phosphorelay sensor kinase activity"/>
    <property type="evidence" value="ECO:0007669"/>
    <property type="project" value="InterPro"/>
</dbReference>
<keyword evidence="7" id="KW-0067">ATP-binding</keyword>
<dbReference type="Pfam" id="PF02518">
    <property type="entry name" value="HATPase_c"/>
    <property type="match status" value="1"/>
</dbReference>
<evidence type="ECO:0000256" key="5">
    <source>
        <dbReference type="ARBA" id="ARBA00022741"/>
    </source>
</evidence>
<reference evidence="11 12" key="1">
    <citation type="submission" date="2019-01" db="EMBL/GenBank/DDBJ databases">
        <title>Lacibacter sp. strain TTM-7.</title>
        <authorList>
            <person name="Chen W.-M."/>
        </authorList>
    </citation>
    <scope>NUCLEOTIDE SEQUENCE [LARGE SCALE GENOMIC DNA]</scope>
    <source>
        <strain evidence="11 12">TTM-7</strain>
    </source>
</reference>
<keyword evidence="9" id="KW-0812">Transmembrane</keyword>
<keyword evidence="3" id="KW-0597">Phosphoprotein</keyword>
<dbReference type="GO" id="GO:0046983">
    <property type="term" value="F:protein dimerization activity"/>
    <property type="evidence" value="ECO:0007669"/>
    <property type="project" value="InterPro"/>
</dbReference>
<evidence type="ECO:0000256" key="2">
    <source>
        <dbReference type="ARBA" id="ARBA00012438"/>
    </source>
</evidence>
<dbReference type="InterPro" id="IPR036890">
    <property type="entry name" value="HATPase_C_sf"/>
</dbReference>
<dbReference type="GO" id="GO:0005524">
    <property type="term" value="F:ATP binding"/>
    <property type="evidence" value="ECO:0007669"/>
    <property type="project" value="UniProtKB-KW"/>
</dbReference>
<dbReference type="Gene3D" id="3.30.565.10">
    <property type="entry name" value="Histidine kinase-like ATPase, C-terminal domain"/>
    <property type="match status" value="1"/>
</dbReference>
<dbReference type="EC" id="2.7.13.3" evidence="2"/>
<dbReference type="InterPro" id="IPR005467">
    <property type="entry name" value="His_kinase_dom"/>
</dbReference>
<dbReference type="InterPro" id="IPR011712">
    <property type="entry name" value="Sig_transdc_His_kin_sub3_dim/P"/>
</dbReference>
<keyword evidence="6" id="KW-0418">Kinase</keyword>
<dbReference type="OrthoDB" id="5401121at2"/>
<evidence type="ECO:0000313" key="12">
    <source>
        <dbReference type="Proteomes" id="UP000290204"/>
    </source>
</evidence>
<evidence type="ECO:0000256" key="7">
    <source>
        <dbReference type="ARBA" id="ARBA00022840"/>
    </source>
</evidence>
<keyword evidence="5" id="KW-0547">Nucleotide-binding</keyword>
<dbReference type="AlphaFoldDB" id="A0A4Q1CK07"/>
<dbReference type="SMART" id="SM00387">
    <property type="entry name" value="HATPase_c"/>
    <property type="match status" value="1"/>
</dbReference>